<proteinExistence type="predicted"/>
<reference evidence="2" key="1">
    <citation type="submission" date="2017-03" db="EMBL/GenBank/DDBJ databases">
        <title>Phytopthora megakarya and P. palmivora, two closely related causual agents of cacao black pod achieved similar genome size and gene model numbers by different mechanisms.</title>
        <authorList>
            <person name="Ali S."/>
            <person name="Shao J."/>
            <person name="Larry D.J."/>
            <person name="Kronmiller B."/>
            <person name="Shen D."/>
            <person name="Strem M.D."/>
            <person name="Melnick R.L."/>
            <person name="Guiltinan M.J."/>
            <person name="Tyler B.M."/>
            <person name="Meinhardt L.W."/>
            <person name="Bailey B.A."/>
        </authorList>
    </citation>
    <scope>NUCLEOTIDE SEQUENCE [LARGE SCALE GENOMIC DNA]</scope>
    <source>
        <strain evidence="2">zdho120</strain>
    </source>
</reference>
<evidence type="ECO:0000313" key="2">
    <source>
        <dbReference type="Proteomes" id="UP000198211"/>
    </source>
</evidence>
<name>A0A225VZC5_9STRA</name>
<keyword evidence="1" id="KW-0695">RNA-directed DNA polymerase</keyword>
<dbReference type="EMBL" id="NBNE01002369">
    <property type="protein sequence ID" value="OWZ10685.1"/>
    <property type="molecule type" value="Genomic_DNA"/>
</dbReference>
<dbReference type="Proteomes" id="UP000198211">
    <property type="component" value="Unassembled WGS sequence"/>
</dbReference>
<keyword evidence="1" id="KW-0808">Transferase</keyword>
<gene>
    <name evidence="1" type="ORF">PHMEG_00016419</name>
</gene>
<dbReference type="AlphaFoldDB" id="A0A225VZC5"/>
<accession>A0A225VZC5</accession>
<sequence length="117" mass="13079">MTPGDLRRLEPGDPTSEIVYKAPGLTLLRQRSLDRLRASPDHELLHVKRDWNGSAGSLASIALQGICGIQVETEKKIQDLVTLNWVDEILIVKIEDEIAHTVYLLSEFTTMTEAKTP</sequence>
<dbReference type="OrthoDB" id="124264at2759"/>
<keyword evidence="1" id="KW-0548">Nucleotidyltransferase</keyword>
<keyword evidence="2" id="KW-1185">Reference proteome</keyword>
<organism evidence="1 2">
    <name type="scientific">Phytophthora megakarya</name>
    <dbReference type="NCBI Taxonomy" id="4795"/>
    <lineage>
        <taxon>Eukaryota</taxon>
        <taxon>Sar</taxon>
        <taxon>Stramenopiles</taxon>
        <taxon>Oomycota</taxon>
        <taxon>Peronosporomycetes</taxon>
        <taxon>Peronosporales</taxon>
        <taxon>Peronosporaceae</taxon>
        <taxon>Phytophthora</taxon>
    </lineage>
</organism>
<evidence type="ECO:0000313" key="1">
    <source>
        <dbReference type="EMBL" id="OWZ10685.1"/>
    </source>
</evidence>
<protein>
    <submittedName>
        <fullName evidence="1">Reverse transcriptase</fullName>
    </submittedName>
</protein>
<dbReference type="GO" id="GO:0003964">
    <property type="term" value="F:RNA-directed DNA polymerase activity"/>
    <property type="evidence" value="ECO:0007669"/>
    <property type="project" value="UniProtKB-KW"/>
</dbReference>
<comment type="caution">
    <text evidence="1">The sequence shown here is derived from an EMBL/GenBank/DDBJ whole genome shotgun (WGS) entry which is preliminary data.</text>
</comment>